<comment type="caution">
    <text evidence="7">The sequence shown here is derived from an EMBL/GenBank/DDBJ whole genome shotgun (WGS) entry which is preliminary data.</text>
</comment>
<feature type="transmembrane region" description="Helical" evidence="5">
    <location>
        <begin position="61"/>
        <end position="87"/>
    </location>
</feature>
<name>A0AAD7ULD4_9STRA</name>
<dbReference type="GO" id="GO:0016020">
    <property type="term" value="C:membrane"/>
    <property type="evidence" value="ECO:0007669"/>
    <property type="project" value="UniProtKB-SubCell"/>
</dbReference>
<evidence type="ECO:0000256" key="3">
    <source>
        <dbReference type="ARBA" id="ARBA00022989"/>
    </source>
</evidence>
<accession>A0AAD7ULD4</accession>
<keyword evidence="4 5" id="KW-0472">Membrane</keyword>
<comment type="subcellular location">
    <subcellularLocation>
        <location evidence="1">Membrane</location>
        <topology evidence="1">Multi-pass membrane protein</topology>
    </subcellularLocation>
</comment>
<feature type="domain" description="Sugar phosphate transporter" evidence="6">
    <location>
        <begin position="109"/>
        <end position="423"/>
    </location>
</feature>
<dbReference type="InterPro" id="IPR004853">
    <property type="entry name" value="Sugar_P_trans_dom"/>
</dbReference>
<evidence type="ECO:0000313" key="8">
    <source>
        <dbReference type="Proteomes" id="UP001230188"/>
    </source>
</evidence>
<evidence type="ECO:0000256" key="1">
    <source>
        <dbReference type="ARBA" id="ARBA00004141"/>
    </source>
</evidence>
<dbReference type="AlphaFoldDB" id="A0AAD7ULD4"/>
<feature type="transmembrane region" description="Helical" evidence="5">
    <location>
        <begin position="271"/>
        <end position="290"/>
    </location>
</feature>
<dbReference type="Pfam" id="PF03151">
    <property type="entry name" value="TPT"/>
    <property type="match status" value="1"/>
</dbReference>
<feature type="transmembrane region" description="Helical" evidence="5">
    <location>
        <begin position="344"/>
        <end position="365"/>
    </location>
</feature>
<organism evidence="7 8">
    <name type="scientific">Chrysophaeum taylorii</name>
    <dbReference type="NCBI Taxonomy" id="2483200"/>
    <lineage>
        <taxon>Eukaryota</taxon>
        <taxon>Sar</taxon>
        <taxon>Stramenopiles</taxon>
        <taxon>Ochrophyta</taxon>
        <taxon>Pelagophyceae</taxon>
        <taxon>Pelagomonadales</taxon>
        <taxon>Pelagomonadaceae</taxon>
        <taxon>Chrysophaeum</taxon>
    </lineage>
</organism>
<protein>
    <recommendedName>
        <fullName evidence="6">Sugar phosphate transporter domain-containing protein</fullName>
    </recommendedName>
</protein>
<dbReference type="InterPro" id="IPR050186">
    <property type="entry name" value="TPT_transporter"/>
</dbReference>
<feature type="transmembrane region" description="Helical" evidence="5">
    <location>
        <begin position="311"/>
        <end position="332"/>
    </location>
</feature>
<sequence>MVASPRRNAVVIAATLVVGAAALGPFGKKKASPVARCSTLLSRARTEEPPPPPPPSTSSAALTSIIAVVSGFFEFGFLWRLSLLLFLNAKFKLSEKLFKWKGLKDNYALLLFFAFWYAGNTKYNEYNKAALDAVGGKHAGMTMTVSTMQLGVCAVYAGLLWLVASNPIKLCGLQWPEAQKVPELLRSDVLATIPVGFCAAAAHSSSVFALGGDPLFGQIVKAGEPVLSAIVNTFVYKKPPTITKACCLPVIVGGVAFASMKADPVTGSYSLKFDSTALYFGLIANAFAAFKGSENKKLMDDQQIKMRYGGVGNQYAVTEILAFALSLPVMLLTEGRMFPKFVNIFLTSYSCRYNLVASGMAFYLYNELATMTIKQTGPITGSVANTAKRVIVLLYMAAITGKPLTTEQKIGATVAIGGVLVYSSIDDVISKLKDKKKAG</sequence>
<keyword evidence="8" id="KW-1185">Reference proteome</keyword>
<feature type="transmembrane region" description="Helical" evidence="5">
    <location>
        <begin position="242"/>
        <end position="259"/>
    </location>
</feature>
<feature type="transmembrane region" description="Helical" evidence="5">
    <location>
        <begin position="107"/>
        <end position="123"/>
    </location>
</feature>
<gene>
    <name evidence="7" type="ORF">CTAYLR_006475</name>
</gene>
<dbReference type="EMBL" id="JAQMWT010000093">
    <property type="protein sequence ID" value="KAJ8610827.1"/>
    <property type="molecule type" value="Genomic_DNA"/>
</dbReference>
<evidence type="ECO:0000313" key="7">
    <source>
        <dbReference type="EMBL" id="KAJ8610827.1"/>
    </source>
</evidence>
<evidence type="ECO:0000256" key="5">
    <source>
        <dbReference type="SAM" id="Phobius"/>
    </source>
</evidence>
<feature type="transmembrane region" description="Helical" evidence="5">
    <location>
        <begin position="143"/>
        <end position="164"/>
    </location>
</feature>
<keyword evidence="2 5" id="KW-0812">Transmembrane</keyword>
<proteinExistence type="predicted"/>
<reference evidence="7" key="1">
    <citation type="submission" date="2023-01" db="EMBL/GenBank/DDBJ databases">
        <title>Metagenome sequencing of chrysophaentin producing Chrysophaeum taylorii.</title>
        <authorList>
            <person name="Davison J."/>
            <person name="Bewley C."/>
        </authorList>
    </citation>
    <scope>NUCLEOTIDE SEQUENCE</scope>
    <source>
        <strain evidence="7">NIES-1699</strain>
    </source>
</reference>
<evidence type="ECO:0000259" key="6">
    <source>
        <dbReference type="Pfam" id="PF03151"/>
    </source>
</evidence>
<evidence type="ECO:0000256" key="2">
    <source>
        <dbReference type="ARBA" id="ARBA00022692"/>
    </source>
</evidence>
<evidence type="ECO:0000256" key="4">
    <source>
        <dbReference type="ARBA" id="ARBA00023136"/>
    </source>
</evidence>
<keyword evidence="3 5" id="KW-1133">Transmembrane helix</keyword>
<dbReference type="PANTHER" id="PTHR11132">
    <property type="entry name" value="SOLUTE CARRIER FAMILY 35"/>
    <property type="match status" value="1"/>
</dbReference>
<dbReference type="Proteomes" id="UP001230188">
    <property type="component" value="Unassembled WGS sequence"/>
</dbReference>